<gene>
    <name evidence="8" type="ORF">Fot_31194</name>
</gene>
<protein>
    <submittedName>
        <fullName evidence="8">Ribonuclease Ps</fullName>
    </submittedName>
</protein>
<comment type="caution">
    <text evidence="8">The sequence shown here is derived from an EMBL/GenBank/DDBJ whole genome shotgun (WGS) entry which is preliminary data.</text>
</comment>
<evidence type="ECO:0000256" key="1">
    <source>
        <dbReference type="ARBA" id="ARBA00004123"/>
    </source>
</evidence>
<dbReference type="Proteomes" id="UP001604277">
    <property type="component" value="Unassembled WGS sequence"/>
</dbReference>
<organism evidence="8 9">
    <name type="scientific">Forsythia ovata</name>
    <dbReference type="NCBI Taxonomy" id="205694"/>
    <lineage>
        <taxon>Eukaryota</taxon>
        <taxon>Viridiplantae</taxon>
        <taxon>Streptophyta</taxon>
        <taxon>Embryophyta</taxon>
        <taxon>Tracheophyta</taxon>
        <taxon>Spermatophyta</taxon>
        <taxon>Magnoliopsida</taxon>
        <taxon>eudicotyledons</taxon>
        <taxon>Gunneridae</taxon>
        <taxon>Pentapetalae</taxon>
        <taxon>asterids</taxon>
        <taxon>lamiids</taxon>
        <taxon>Lamiales</taxon>
        <taxon>Oleaceae</taxon>
        <taxon>Forsythieae</taxon>
        <taxon>Forsythia</taxon>
    </lineage>
</organism>
<evidence type="ECO:0000256" key="4">
    <source>
        <dbReference type="SAM" id="MobiDB-lite"/>
    </source>
</evidence>
<accession>A0ABD1T4C9</accession>
<dbReference type="AlphaFoldDB" id="A0ABD1T4C9"/>
<dbReference type="Pfam" id="PF06978">
    <property type="entry name" value="POP1_N"/>
    <property type="match status" value="1"/>
</dbReference>
<keyword evidence="9" id="KW-1185">Reference proteome</keyword>
<feature type="region of interest" description="Disordered" evidence="4">
    <location>
        <begin position="48"/>
        <end position="94"/>
    </location>
</feature>
<evidence type="ECO:0000313" key="9">
    <source>
        <dbReference type="Proteomes" id="UP001604277"/>
    </source>
</evidence>
<sequence length="827" mass="93392">MVNEGSKPQAPVAPPHKLVVLKFAESRASELESLHSVVSNRLNNDFRCQRNKRRRTTGHDDRVGRNKFRKKRRVGEEDVTKSDSSKKDEKKVSRRLRRRIELSDNPESGFCTSGDGTKRLRTHVWHAKRFKMIKLWGFHIPLGLHGRGRGSRALLKKLKCGALVHDMSYCTAVQLEGPEDMLLSVLSSVLVPSPSTNSEDRLHNMLSGDIFGSAMLHHAGKPFSPTIAPVTYMWRPLTRIAVNREVHNVSLCDEQQNIDNDAPFRQLWVWIHSAAFKEGSDALRSACESQMDVTGHSLKCTSREGQLGNLELIGSSAFQLLRKILQPARCISESSWHLKKCSADEDEDEEESKKTSILKNEDQISASAIISLTVNDPRTLSRNDIEIVPEGKPPGLLHKSKEQTMSERDAESLSFCPSLEDHSVAERIDLWDASRGICPPVEESVICMEKHHRRKEFIRLGGTHLGIQNASTEGNSFRLCPILLLKNENLEGSVIRWSIILPLSWVKVLWITLVSNGAHAIGLREKHQIACEAGLPYFPLDFPDCNAYSHFMAMEAVASDQKAELCPPSTRPPKVPIPPPWDCVRFTFDKESSKAGNSQSRGEEDGGHGVPFKGFVARTSSMLIDFLDKLGAKRLLLFPKRLDQKNCMYKFMKDKEILKQDAVNSEANSCVKQCFLRVLLLAHKEGVFEQGAVVCAPHITDVLTFRSKINNRELQIPQYSLQSYFLQKQSGEWDLQVPKDPAVQESYRWPIGFITTGFVRGSKKPVAGALCEATLLSRLREEQWKALPVRQRKKEIYVLVRNLRSTAYRLALATIVLERQEEDVKFM</sequence>
<feature type="domain" description="POPLD" evidence="6">
    <location>
        <begin position="496"/>
        <end position="572"/>
    </location>
</feature>
<feature type="domain" description="Pop1 N-terminal" evidence="5">
    <location>
        <begin position="119"/>
        <end position="177"/>
    </location>
</feature>
<evidence type="ECO:0000259" key="6">
    <source>
        <dbReference type="Pfam" id="PF08170"/>
    </source>
</evidence>
<evidence type="ECO:0000256" key="3">
    <source>
        <dbReference type="ARBA" id="ARBA00023242"/>
    </source>
</evidence>
<feature type="domain" description="POP1 C-terminal" evidence="7">
    <location>
        <begin position="727"/>
        <end position="816"/>
    </location>
</feature>
<dbReference type="Pfam" id="PF08170">
    <property type="entry name" value="POPLD"/>
    <property type="match status" value="1"/>
</dbReference>
<dbReference type="EMBL" id="JBFOLJ010000009">
    <property type="protein sequence ID" value="KAL2507547.1"/>
    <property type="molecule type" value="Genomic_DNA"/>
</dbReference>
<dbReference type="GO" id="GO:0005634">
    <property type="term" value="C:nucleus"/>
    <property type="evidence" value="ECO:0007669"/>
    <property type="project" value="UniProtKB-SubCell"/>
</dbReference>
<dbReference type="PANTHER" id="PTHR22731">
    <property type="entry name" value="RIBONUCLEASES P/MRP PROTEIN SUBUNIT POP1"/>
    <property type="match status" value="1"/>
</dbReference>
<dbReference type="InterPro" id="IPR009723">
    <property type="entry name" value="Pop1_N"/>
</dbReference>
<dbReference type="InterPro" id="IPR055079">
    <property type="entry name" value="POP1_C"/>
</dbReference>
<dbReference type="Pfam" id="PF22770">
    <property type="entry name" value="POP1_C"/>
    <property type="match status" value="1"/>
</dbReference>
<name>A0ABD1T4C9_9LAMI</name>
<proteinExistence type="predicted"/>
<dbReference type="GO" id="GO:0008033">
    <property type="term" value="P:tRNA processing"/>
    <property type="evidence" value="ECO:0007669"/>
    <property type="project" value="UniProtKB-KW"/>
</dbReference>
<keyword evidence="2" id="KW-0819">tRNA processing</keyword>
<evidence type="ECO:0000313" key="8">
    <source>
        <dbReference type="EMBL" id="KAL2507547.1"/>
    </source>
</evidence>
<evidence type="ECO:0000256" key="2">
    <source>
        <dbReference type="ARBA" id="ARBA00022694"/>
    </source>
</evidence>
<evidence type="ECO:0000259" key="5">
    <source>
        <dbReference type="Pfam" id="PF06978"/>
    </source>
</evidence>
<evidence type="ECO:0000259" key="7">
    <source>
        <dbReference type="Pfam" id="PF22770"/>
    </source>
</evidence>
<feature type="compositionally biased region" description="Basic and acidic residues" evidence="4">
    <location>
        <begin position="74"/>
        <end position="91"/>
    </location>
</feature>
<keyword evidence="3" id="KW-0539">Nucleus</keyword>
<dbReference type="InterPro" id="IPR039182">
    <property type="entry name" value="Pop1"/>
</dbReference>
<dbReference type="InterPro" id="IPR012590">
    <property type="entry name" value="POPLD_dom"/>
</dbReference>
<dbReference type="PANTHER" id="PTHR22731:SF3">
    <property type="entry name" value="RIBONUCLEASES P_MRP PROTEIN SUBUNIT POP1"/>
    <property type="match status" value="1"/>
</dbReference>
<reference evidence="9" key="1">
    <citation type="submission" date="2024-07" db="EMBL/GenBank/DDBJ databases">
        <title>Two chromosome-level genome assemblies of Korean endemic species Abeliophyllum distichum and Forsythia ovata (Oleaceae).</title>
        <authorList>
            <person name="Jang H."/>
        </authorList>
    </citation>
    <scope>NUCLEOTIDE SEQUENCE [LARGE SCALE GENOMIC DNA]</scope>
</reference>
<comment type="subcellular location">
    <subcellularLocation>
        <location evidence="1">Nucleus</location>
    </subcellularLocation>
</comment>